<gene>
    <name evidence="2" type="ORF">PIB30_043751</name>
</gene>
<feature type="region of interest" description="Disordered" evidence="1">
    <location>
        <begin position="58"/>
        <end position="99"/>
    </location>
</feature>
<evidence type="ECO:0000313" key="3">
    <source>
        <dbReference type="Proteomes" id="UP001341840"/>
    </source>
</evidence>
<organism evidence="2 3">
    <name type="scientific">Stylosanthes scabra</name>
    <dbReference type="NCBI Taxonomy" id="79078"/>
    <lineage>
        <taxon>Eukaryota</taxon>
        <taxon>Viridiplantae</taxon>
        <taxon>Streptophyta</taxon>
        <taxon>Embryophyta</taxon>
        <taxon>Tracheophyta</taxon>
        <taxon>Spermatophyta</taxon>
        <taxon>Magnoliopsida</taxon>
        <taxon>eudicotyledons</taxon>
        <taxon>Gunneridae</taxon>
        <taxon>Pentapetalae</taxon>
        <taxon>rosids</taxon>
        <taxon>fabids</taxon>
        <taxon>Fabales</taxon>
        <taxon>Fabaceae</taxon>
        <taxon>Papilionoideae</taxon>
        <taxon>50 kb inversion clade</taxon>
        <taxon>dalbergioids sensu lato</taxon>
        <taxon>Dalbergieae</taxon>
        <taxon>Pterocarpus clade</taxon>
        <taxon>Stylosanthes</taxon>
    </lineage>
</organism>
<name>A0ABU6YD19_9FABA</name>
<sequence length="122" mass="13374">MVLVNFGQSSFKYAPANAQRTPNPCFIAPLVNSPAATLGYDDSRELFSMGRIDSQWLNRSATTRGSHNNNGSNNNNHNNSSSNNHHHNNSSNVRTMEFDEESEADLFEIVLDSSGKSPNATS</sequence>
<reference evidence="2 3" key="1">
    <citation type="journal article" date="2023" name="Plants (Basel)">
        <title>Bridging the Gap: Combining Genomics and Transcriptomics Approaches to Understand Stylosanthes scabra, an Orphan Legume from the Brazilian Caatinga.</title>
        <authorList>
            <person name="Ferreira-Neto J.R.C."/>
            <person name="da Silva M.D."/>
            <person name="Binneck E."/>
            <person name="de Melo N.F."/>
            <person name="da Silva R.H."/>
            <person name="de Melo A.L.T.M."/>
            <person name="Pandolfi V."/>
            <person name="Bustamante F.O."/>
            <person name="Brasileiro-Vidal A.C."/>
            <person name="Benko-Iseppon A.M."/>
        </authorList>
    </citation>
    <scope>NUCLEOTIDE SEQUENCE [LARGE SCALE GENOMIC DNA]</scope>
    <source>
        <tissue evidence="2">Leaves</tissue>
    </source>
</reference>
<protein>
    <submittedName>
        <fullName evidence="2">Uncharacterized protein</fullName>
    </submittedName>
</protein>
<proteinExistence type="predicted"/>
<evidence type="ECO:0000313" key="2">
    <source>
        <dbReference type="EMBL" id="MED6208300.1"/>
    </source>
</evidence>
<accession>A0ABU6YD19</accession>
<comment type="caution">
    <text evidence="2">The sequence shown here is derived from an EMBL/GenBank/DDBJ whole genome shotgun (WGS) entry which is preliminary data.</text>
</comment>
<dbReference type="EMBL" id="JASCZI010241912">
    <property type="protein sequence ID" value="MED6208300.1"/>
    <property type="molecule type" value="Genomic_DNA"/>
</dbReference>
<evidence type="ECO:0000256" key="1">
    <source>
        <dbReference type="SAM" id="MobiDB-lite"/>
    </source>
</evidence>
<feature type="compositionally biased region" description="Low complexity" evidence="1">
    <location>
        <begin position="65"/>
        <end position="83"/>
    </location>
</feature>
<keyword evidence="3" id="KW-1185">Reference proteome</keyword>
<dbReference type="Proteomes" id="UP001341840">
    <property type="component" value="Unassembled WGS sequence"/>
</dbReference>